<organism evidence="3">
    <name type="scientific">Gongylonema pulchrum</name>
    <dbReference type="NCBI Taxonomy" id="637853"/>
    <lineage>
        <taxon>Eukaryota</taxon>
        <taxon>Metazoa</taxon>
        <taxon>Ecdysozoa</taxon>
        <taxon>Nematoda</taxon>
        <taxon>Chromadorea</taxon>
        <taxon>Rhabditida</taxon>
        <taxon>Spirurina</taxon>
        <taxon>Spiruromorpha</taxon>
        <taxon>Spiruroidea</taxon>
        <taxon>Gongylonematidae</taxon>
        <taxon>Gongylonema</taxon>
    </lineage>
</organism>
<dbReference type="Proteomes" id="UP000271098">
    <property type="component" value="Unassembled WGS sequence"/>
</dbReference>
<reference evidence="3" key="1">
    <citation type="submission" date="2016-06" db="UniProtKB">
        <authorList>
            <consortium name="WormBaseParasite"/>
        </authorList>
    </citation>
    <scope>IDENTIFICATION</scope>
</reference>
<reference evidence="1 2" key="2">
    <citation type="submission" date="2018-11" db="EMBL/GenBank/DDBJ databases">
        <authorList>
            <consortium name="Pathogen Informatics"/>
        </authorList>
    </citation>
    <scope>NUCLEOTIDE SEQUENCE [LARGE SCALE GENOMIC DNA]</scope>
</reference>
<accession>A0A183DJB5</accession>
<evidence type="ECO:0000313" key="3">
    <source>
        <dbReference type="WBParaSite" id="GPUH_0000881601-mRNA-1"/>
    </source>
</evidence>
<dbReference type="EMBL" id="UYRT01026646">
    <property type="protein sequence ID" value="VDK65373.1"/>
    <property type="molecule type" value="Genomic_DNA"/>
</dbReference>
<name>A0A183DJB5_9BILA</name>
<dbReference type="WBParaSite" id="GPUH_0000881601-mRNA-1">
    <property type="protein sequence ID" value="GPUH_0000881601-mRNA-1"/>
    <property type="gene ID" value="GPUH_0000881601"/>
</dbReference>
<proteinExistence type="predicted"/>
<sequence length="68" mass="7968">MENDRRDLAIAVREKTNNWFRIMEILQKSSSPGDDELLRKASNHIGDYYAERQNWFDQTAISVIISLP</sequence>
<protein>
    <submittedName>
        <fullName evidence="3">Importin N-terminal domain-containing protein</fullName>
    </submittedName>
</protein>
<keyword evidence="2" id="KW-1185">Reference proteome</keyword>
<dbReference type="OrthoDB" id="10260567at2759"/>
<evidence type="ECO:0000313" key="1">
    <source>
        <dbReference type="EMBL" id="VDK65373.1"/>
    </source>
</evidence>
<gene>
    <name evidence="1" type="ORF">GPUH_LOCUS8805</name>
</gene>
<evidence type="ECO:0000313" key="2">
    <source>
        <dbReference type="Proteomes" id="UP000271098"/>
    </source>
</evidence>
<dbReference type="AlphaFoldDB" id="A0A183DJB5"/>